<dbReference type="OrthoDB" id="9769912at2"/>
<dbReference type="Gene3D" id="3.30.230.10">
    <property type="match status" value="1"/>
</dbReference>
<protein>
    <recommendedName>
        <fullName evidence="4 13">Homoserine kinase</fullName>
        <shortName evidence="13">HK</shortName>
        <shortName evidence="13">HSK</shortName>
        <ecNumber evidence="3 13">2.7.1.39</ecNumber>
    </recommendedName>
</protein>
<evidence type="ECO:0000256" key="6">
    <source>
        <dbReference type="ARBA" id="ARBA00022679"/>
    </source>
</evidence>
<dbReference type="NCBIfam" id="TIGR00191">
    <property type="entry name" value="thrB"/>
    <property type="match status" value="1"/>
</dbReference>
<organism evidence="16 17">
    <name type="scientific">Alloscardovia theropitheci</name>
    <dbReference type="NCBI Taxonomy" id="2496842"/>
    <lineage>
        <taxon>Bacteria</taxon>
        <taxon>Bacillati</taxon>
        <taxon>Actinomycetota</taxon>
        <taxon>Actinomycetes</taxon>
        <taxon>Bifidobacteriales</taxon>
        <taxon>Bifidobacteriaceae</taxon>
        <taxon>Alloscardovia</taxon>
    </lineage>
</organism>
<dbReference type="PIRSF" id="PIRSF000676">
    <property type="entry name" value="Homoser_kin"/>
    <property type="match status" value="1"/>
</dbReference>
<dbReference type="PROSITE" id="PS00627">
    <property type="entry name" value="GHMP_KINASES_ATP"/>
    <property type="match status" value="1"/>
</dbReference>
<dbReference type="SUPFAM" id="SSF55060">
    <property type="entry name" value="GHMP Kinase, C-terminal domain"/>
    <property type="match status" value="1"/>
</dbReference>
<dbReference type="InterPro" id="IPR006203">
    <property type="entry name" value="GHMP_knse_ATP-bd_CS"/>
</dbReference>
<keyword evidence="9 13" id="KW-0418">Kinase</keyword>
<evidence type="ECO:0000313" key="16">
    <source>
        <dbReference type="EMBL" id="TCD54510.1"/>
    </source>
</evidence>
<evidence type="ECO:0000256" key="9">
    <source>
        <dbReference type="ARBA" id="ARBA00022777"/>
    </source>
</evidence>
<dbReference type="UniPathway" id="UPA00050">
    <property type="reaction ID" value="UER00064"/>
</dbReference>
<evidence type="ECO:0000313" key="17">
    <source>
        <dbReference type="Proteomes" id="UP000291289"/>
    </source>
</evidence>
<evidence type="ECO:0000256" key="10">
    <source>
        <dbReference type="ARBA" id="ARBA00022840"/>
    </source>
</evidence>
<dbReference type="PRINTS" id="PR00958">
    <property type="entry name" value="HOMSERKINASE"/>
</dbReference>
<dbReference type="GO" id="GO:0009088">
    <property type="term" value="P:threonine biosynthetic process"/>
    <property type="evidence" value="ECO:0007669"/>
    <property type="project" value="UniProtKB-UniRule"/>
</dbReference>
<evidence type="ECO:0000256" key="11">
    <source>
        <dbReference type="ARBA" id="ARBA00049375"/>
    </source>
</evidence>
<keyword evidence="6 13" id="KW-0808">Transferase</keyword>
<dbReference type="EMBL" id="RXLP01000015">
    <property type="protein sequence ID" value="TCD54510.1"/>
    <property type="molecule type" value="Genomic_DNA"/>
</dbReference>
<keyword evidence="5 13" id="KW-0028">Amino-acid biosynthesis</keyword>
<dbReference type="Pfam" id="PF00288">
    <property type="entry name" value="GHMP_kinases_N"/>
    <property type="match status" value="1"/>
</dbReference>
<dbReference type="PANTHER" id="PTHR20861">
    <property type="entry name" value="HOMOSERINE/4-DIPHOSPHOCYTIDYL-2-C-METHYL-D-ERYTHRITOL KINASE"/>
    <property type="match status" value="1"/>
</dbReference>
<comment type="pathway">
    <text evidence="1 13">Amino-acid biosynthesis; L-threonine biosynthesis; L-threonine from L-aspartate: step 4/5.</text>
</comment>
<keyword evidence="10 13" id="KW-0067">ATP-binding</keyword>
<dbReference type="HAMAP" id="MF_00384">
    <property type="entry name" value="Homoser_kinase"/>
    <property type="match status" value="1"/>
</dbReference>
<evidence type="ECO:0000256" key="8">
    <source>
        <dbReference type="ARBA" id="ARBA00022741"/>
    </source>
</evidence>
<evidence type="ECO:0000256" key="12">
    <source>
        <dbReference type="ARBA" id="ARBA00049954"/>
    </source>
</evidence>
<evidence type="ECO:0000256" key="4">
    <source>
        <dbReference type="ARBA" id="ARBA00017858"/>
    </source>
</evidence>
<dbReference type="GO" id="GO:0004413">
    <property type="term" value="F:homoserine kinase activity"/>
    <property type="evidence" value="ECO:0007669"/>
    <property type="project" value="UniProtKB-UniRule"/>
</dbReference>
<feature type="domain" description="GHMP kinase N-terminal" evidence="14">
    <location>
        <begin position="65"/>
        <end position="150"/>
    </location>
</feature>
<feature type="domain" description="GHMP kinase C-terminal" evidence="15">
    <location>
        <begin position="215"/>
        <end position="270"/>
    </location>
</feature>
<dbReference type="EC" id="2.7.1.39" evidence="3 13"/>
<dbReference type="GO" id="GO:0005737">
    <property type="term" value="C:cytoplasm"/>
    <property type="evidence" value="ECO:0007669"/>
    <property type="project" value="UniProtKB-SubCell"/>
</dbReference>
<comment type="similarity">
    <text evidence="2 13">Belongs to the GHMP kinase family. Homoserine kinase subfamily.</text>
</comment>
<dbReference type="InterPro" id="IPR014721">
    <property type="entry name" value="Ribsml_uS5_D2-typ_fold_subgr"/>
</dbReference>
<proteinExistence type="inferred from homology"/>
<dbReference type="InterPro" id="IPR013750">
    <property type="entry name" value="GHMP_kinase_C_dom"/>
</dbReference>
<comment type="caution">
    <text evidence="16">The sequence shown here is derived from an EMBL/GenBank/DDBJ whole genome shotgun (WGS) entry which is preliminary data.</text>
</comment>
<evidence type="ECO:0000256" key="5">
    <source>
        <dbReference type="ARBA" id="ARBA00022605"/>
    </source>
</evidence>
<keyword evidence="13" id="KW-0963">Cytoplasm</keyword>
<keyword evidence="17" id="KW-1185">Reference proteome</keyword>
<dbReference type="RefSeq" id="WP_131283583.1">
    <property type="nucleotide sequence ID" value="NZ_RXLP01000015.1"/>
</dbReference>
<evidence type="ECO:0000256" key="1">
    <source>
        <dbReference type="ARBA" id="ARBA00005015"/>
    </source>
</evidence>
<dbReference type="PANTHER" id="PTHR20861:SF1">
    <property type="entry name" value="HOMOSERINE KINASE"/>
    <property type="match status" value="1"/>
</dbReference>
<accession>A0A4R0QXV4</accession>
<evidence type="ECO:0000256" key="3">
    <source>
        <dbReference type="ARBA" id="ARBA00012078"/>
    </source>
</evidence>
<sequence>MTFVDTRVRVDVPATSANLGPGFDTCGLALGFYDTIAVEALPSVGVSIDIHGQGADYLPRDERHLVVKALRQAAQEFDLPEFGIRMTAWNRIPQSRGMGSSASAIVSGVSAAAGLAGLDTADREVRDAIFNISAHIEGHPDNVAPAVYGGMTVSWKKNDTFSTVQYNVHESINAWIFVPDFELSTKEAREVLPHDVLFSDALYNVSRVALLPAALERADNDLLFDATQDTLHQQYRAPLMQPSADLVRFFRSRGYAATISGAGPCVLVLHAGDITDTLTNITSQFMDMSHWRMNHLSIDHQGVTVKAE</sequence>
<evidence type="ECO:0000256" key="2">
    <source>
        <dbReference type="ARBA" id="ARBA00007370"/>
    </source>
</evidence>
<evidence type="ECO:0000256" key="7">
    <source>
        <dbReference type="ARBA" id="ARBA00022697"/>
    </source>
</evidence>
<comment type="function">
    <text evidence="12 13">Catalyzes the ATP-dependent phosphorylation of L-homoserine to L-homoserine phosphate.</text>
</comment>
<dbReference type="InterPro" id="IPR000870">
    <property type="entry name" value="Homoserine_kinase"/>
</dbReference>
<name>A0A4R0QXV4_9BIFI</name>
<comment type="subcellular location">
    <subcellularLocation>
        <location evidence="13">Cytoplasm</location>
    </subcellularLocation>
</comment>
<reference evidence="16 17" key="1">
    <citation type="submission" date="2018-12" db="EMBL/GenBank/DDBJ databases">
        <title>Alloscrdovia theropitheci sp. nov: a novel taxon from the feces of the bleeding-herat monkey (Theropithecus geleda).</title>
        <authorList>
            <person name="Modesto M."/>
        </authorList>
    </citation>
    <scope>NUCLEOTIDE SEQUENCE [LARGE SCALE GENOMIC DNA]</scope>
    <source>
        <strain evidence="16 17">GLDI4/2</strain>
    </source>
</reference>
<comment type="catalytic activity">
    <reaction evidence="11 13">
        <text>L-homoserine + ATP = O-phospho-L-homoserine + ADP + H(+)</text>
        <dbReference type="Rhea" id="RHEA:13985"/>
        <dbReference type="ChEBI" id="CHEBI:15378"/>
        <dbReference type="ChEBI" id="CHEBI:30616"/>
        <dbReference type="ChEBI" id="CHEBI:57476"/>
        <dbReference type="ChEBI" id="CHEBI:57590"/>
        <dbReference type="ChEBI" id="CHEBI:456216"/>
        <dbReference type="EC" id="2.7.1.39"/>
    </reaction>
</comment>
<dbReference type="GO" id="GO:0005524">
    <property type="term" value="F:ATP binding"/>
    <property type="evidence" value="ECO:0007669"/>
    <property type="project" value="UniProtKB-UniRule"/>
</dbReference>
<evidence type="ECO:0000259" key="14">
    <source>
        <dbReference type="Pfam" id="PF00288"/>
    </source>
</evidence>
<dbReference type="Pfam" id="PF08544">
    <property type="entry name" value="GHMP_kinases_C"/>
    <property type="match status" value="1"/>
</dbReference>
<dbReference type="SUPFAM" id="SSF54211">
    <property type="entry name" value="Ribosomal protein S5 domain 2-like"/>
    <property type="match status" value="1"/>
</dbReference>
<dbReference type="InterPro" id="IPR020568">
    <property type="entry name" value="Ribosomal_Su5_D2-typ_SF"/>
</dbReference>
<keyword evidence="7 13" id="KW-0791">Threonine biosynthesis</keyword>
<gene>
    <name evidence="13" type="primary">thrB</name>
    <name evidence="16" type="ORF">EJ419_03290</name>
</gene>
<feature type="binding site" evidence="13">
    <location>
        <begin position="93"/>
        <end position="103"/>
    </location>
    <ligand>
        <name>ATP</name>
        <dbReference type="ChEBI" id="CHEBI:30616"/>
    </ligand>
</feature>
<evidence type="ECO:0000256" key="13">
    <source>
        <dbReference type="HAMAP-Rule" id="MF_00384"/>
    </source>
</evidence>
<dbReference type="InterPro" id="IPR006204">
    <property type="entry name" value="GHMP_kinase_N_dom"/>
</dbReference>
<dbReference type="InterPro" id="IPR036554">
    <property type="entry name" value="GHMP_kinase_C_sf"/>
</dbReference>
<evidence type="ECO:0000259" key="15">
    <source>
        <dbReference type="Pfam" id="PF08544"/>
    </source>
</evidence>
<dbReference type="AlphaFoldDB" id="A0A4R0QXV4"/>
<keyword evidence="8 13" id="KW-0547">Nucleotide-binding</keyword>
<dbReference type="Proteomes" id="UP000291289">
    <property type="component" value="Unassembled WGS sequence"/>
</dbReference>
<dbReference type="Gene3D" id="3.30.70.890">
    <property type="entry name" value="GHMP kinase, C-terminal domain"/>
    <property type="match status" value="1"/>
</dbReference>